<protein>
    <submittedName>
        <fullName evidence="2">Unnamed protein product</fullName>
    </submittedName>
</protein>
<organism evidence="2 3">
    <name type="scientific">Phytophthora fragariaefolia</name>
    <dbReference type="NCBI Taxonomy" id="1490495"/>
    <lineage>
        <taxon>Eukaryota</taxon>
        <taxon>Sar</taxon>
        <taxon>Stramenopiles</taxon>
        <taxon>Oomycota</taxon>
        <taxon>Peronosporomycetes</taxon>
        <taxon>Peronosporales</taxon>
        <taxon>Peronosporaceae</taxon>
        <taxon>Phytophthora</taxon>
    </lineage>
</organism>
<reference evidence="2" key="1">
    <citation type="submission" date="2023-04" db="EMBL/GenBank/DDBJ databases">
        <title>Phytophthora fragariaefolia NBRC 109709.</title>
        <authorList>
            <person name="Ichikawa N."/>
            <person name="Sato H."/>
            <person name="Tonouchi N."/>
        </authorList>
    </citation>
    <scope>NUCLEOTIDE SEQUENCE</scope>
    <source>
        <strain evidence="2">NBRC 109709</strain>
    </source>
</reference>
<comment type="caution">
    <text evidence="2">The sequence shown here is derived from an EMBL/GenBank/DDBJ whole genome shotgun (WGS) entry which is preliminary data.</text>
</comment>
<dbReference type="Proteomes" id="UP001165121">
    <property type="component" value="Unassembled WGS sequence"/>
</dbReference>
<gene>
    <name evidence="2" type="ORF">Pfra01_002126800</name>
</gene>
<evidence type="ECO:0000313" key="3">
    <source>
        <dbReference type="Proteomes" id="UP001165121"/>
    </source>
</evidence>
<keyword evidence="3" id="KW-1185">Reference proteome</keyword>
<dbReference type="EMBL" id="BSXT01003021">
    <property type="protein sequence ID" value="GMF52105.1"/>
    <property type="molecule type" value="Genomic_DNA"/>
</dbReference>
<dbReference type="AlphaFoldDB" id="A0A9W6Y4I6"/>
<sequence length="66" mass="6803">MWYKARKRGIVNFHTDLAHGDVLGTYFSMVASPLSDTAVANTKPSSQNAAATHSPLNDAAAAGAGA</sequence>
<evidence type="ECO:0000313" key="2">
    <source>
        <dbReference type="EMBL" id="GMF52105.1"/>
    </source>
</evidence>
<name>A0A9W6Y4I6_9STRA</name>
<feature type="compositionally biased region" description="Polar residues" evidence="1">
    <location>
        <begin position="38"/>
        <end position="55"/>
    </location>
</feature>
<accession>A0A9W6Y4I6</accession>
<feature type="region of interest" description="Disordered" evidence="1">
    <location>
        <begin position="38"/>
        <end position="66"/>
    </location>
</feature>
<proteinExistence type="predicted"/>
<evidence type="ECO:0000256" key="1">
    <source>
        <dbReference type="SAM" id="MobiDB-lite"/>
    </source>
</evidence>